<evidence type="ECO:0000256" key="1">
    <source>
        <dbReference type="ARBA" id="ARBA00001954"/>
    </source>
</evidence>
<sequence>MTSKGTKRSAETSVDDHRYGVRSKGRFIQVDSEGSDGDELATLESPTNPVNIFQTEEMIDAVNTLRLCLSGNMECQNLKPVQGVNLARLGNALRNAVVHKVVLPIKASSYFSLSIEQRHKQLDRWRSEKAQPRLFSDKTVFVDEEGIALLWYLPNLLDHEVKHQVYRSTSLIDRKLVEGVQKHSSMNNAVSKKHKGWRSDHELFSESRPKQHVRQGVANFSFGWRGSGREWTDDDIASSLSLRGNNSDVLSAQQWLRRISTLQLTVSLALSAIHPDLFEAGRDVLEYCSRPDSHKGRTSEWASRWNSVFSALTVICDRRTPAHIDSHGCPNYVDALVSLGTASTPTLFFRELNAKFSYKSGTVVFFSGRGWTHEVGDWGAGQRVCYASYIRPEIIEAHRSSVTGWGIRV</sequence>
<keyword evidence="2" id="KW-0479">Metal-binding</keyword>
<keyword evidence="8" id="KW-1185">Reference proteome</keyword>
<dbReference type="GO" id="GO:0046872">
    <property type="term" value="F:metal ion binding"/>
    <property type="evidence" value="ECO:0007669"/>
    <property type="project" value="UniProtKB-KW"/>
</dbReference>
<dbReference type="InterPro" id="IPR024779">
    <property type="entry name" value="2OGFeDO_JBP1/TET_oxygenase_dom"/>
</dbReference>
<dbReference type="Proteomes" id="UP000297245">
    <property type="component" value="Unassembled WGS sequence"/>
</dbReference>
<dbReference type="Pfam" id="PF12851">
    <property type="entry name" value="Tet_JBP"/>
    <property type="match status" value="1"/>
</dbReference>
<dbReference type="OrthoDB" id="3200752at2759"/>
<feature type="domain" description="2OGFeDO JBP1/TET oxygenase" evidence="6">
    <location>
        <begin position="259"/>
        <end position="391"/>
    </location>
</feature>
<gene>
    <name evidence="7" type="ORF">K435DRAFT_860463</name>
</gene>
<protein>
    <recommendedName>
        <fullName evidence="6">2OGFeDO JBP1/TET oxygenase domain-containing protein</fullName>
    </recommendedName>
</protein>
<evidence type="ECO:0000256" key="3">
    <source>
        <dbReference type="ARBA" id="ARBA00022964"/>
    </source>
</evidence>
<dbReference type="Gene3D" id="3.60.130.30">
    <property type="match status" value="1"/>
</dbReference>
<accession>A0A4S8LZ22</accession>
<name>A0A4S8LZ22_DENBC</name>
<evidence type="ECO:0000256" key="4">
    <source>
        <dbReference type="ARBA" id="ARBA00023002"/>
    </source>
</evidence>
<evidence type="ECO:0000313" key="8">
    <source>
        <dbReference type="Proteomes" id="UP000297245"/>
    </source>
</evidence>
<comment type="cofactor">
    <cofactor evidence="1">
        <name>Fe(2+)</name>
        <dbReference type="ChEBI" id="CHEBI:29033"/>
    </cofactor>
</comment>
<evidence type="ECO:0000256" key="5">
    <source>
        <dbReference type="ARBA" id="ARBA00023004"/>
    </source>
</evidence>
<organism evidence="7 8">
    <name type="scientific">Dendrothele bispora (strain CBS 962.96)</name>
    <dbReference type="NCBI Taxonomy" id="1314807"/>
    <lineage>
        <taxon>Eukaryota</taxon>
        <taxon>Fungi</taxon>
        <taxon>Dikarya</taxon>
        <taxon>Basidiomycota</taxon>
        <taxon>Agaricomycotina</taxon>
        <taxon>Agaricomycetes</taxon>
        <taxon>Agaricomycetidae</taxon>
        <taxon>Agaricales</taxon>
        <taxon>Agaricales incertae sedis</taxon>
        <taxon>Dendrothele</taxon>
    </lineage>
</organism>
<dbReference type="AlphaFoldDB" id="A0A4S8LZ22"/>
<evidence type="ECO:0000313" key="7">
    <source>
        <dbReference type="EMBL" id="THU94503.1"/>
    </source>
</evidence>
<dbReference type="GO" id="GO:0051213">
    <property type="term" value="F:dioxygenase activity"/>
    <property type="evidence" value="ECO:0007669"/>
    <property type="project" value="UniProtKB-KW"/>
</dbReference>
<keyword evidence="4" id="KW-0560">Oxidoreductase</keyword>
<evidence type="ECO:0000259" key="6">
    <source>
        <dbReference type="Pfam" id="PF12851"/>
    </source>
</evidence>
<evidence type="ECO:0000256" key="2">
    <source>
        <dbReference type="ARBA" id="ARBA00022723"/>
    </source>
</evidence>
<keyword evidence="5" id="KW-0408">Iron</keyword>
<reference evidence="7 8" key="1">
    <citation type="journal article" date="2019" name="Nat. Ecol. Evol.">
        <title>Megaphylogeny resolves global patterns of mushroom evolution.</title>
        <authorList>
            <person name="Varga T."/>
            <person name="Krizsan K."/>
            <person name="Foldi C."/>
            <person name="Dima B."/>
            <person name="Sanchez-Garcia M."/>
            <person name="Sanchez-Ramirez S."/>
            <person name="Szollosi G.J."/>
            <person name="Szarkandi J.G."/>
            <person name="Papp V."/>
            <person name="Albert L."/>
            <person name="Andreopoulos W."/>
            <person name="Angelini C."/>
            <person name="Antonin V."/>
            <person name="Barry K.W."/>
            <person name="Bougher N.L."/>
            <person name="Buchanan P."/>
            <person name="Buyck B."/>
            <person name="Bense V."/>
            <person name="Catcheside P."/>
            <person name="Chovatia M."/>
            <person name="Cooper J."/>
            <person name="Damon W."/>
            <person name="Desjardin D."/>
            <person name="Finy P."/>
            <person name="Geml J."/>
            <person name="Haridas S."/>
            <person name="Hughes K."/>
            <person name="Justo A."/>
            <person name="Karasinski D."/>
            <person name="Kautmanova I."/>
            <person name="Kiss B."/>
            <person name="Kocsube S."/>
            <person name="Kotiranta H."/>
            <person name="LaButti K.M."/>
            <person name="Lechner B.E."/>
            <person name="Liimatainen K."/>
            <person name="Lipzen A."/>
            <person name="Lukacs Z."/>
            <person name="Mihaltcheva S."/>
            <person name="Morgado L.N."/>
            <person name="Niskanen T."/>
            <person name="Noordeloos M.E."/>
            <person name="Ohm R.A."/>
            <person name="Ortiz-Santana B."/>
            <person name="Ovrebo C."/>
            <person name="Racz N."/>
            <person name="Riley R."/>
            <person name="Savchenko A."/>
            <person name="Shiryaev A."/>
            <person name="Soop K."/>
            <person name="Spirin V."/>
            <person name="Szebenyi C."/>
            <person name="Tomsovsky M."/>
            <person name="Tulloss R.E."/>
            <person name="Uehling J."/>
            <person name="Grigoriev I.V."/>
            <person name="Vagvolgyi C."/>
            <person name="Papp T."/>
            <person name="Martin F.M."/>
            <person name="Miettinen O."/>
            <person name="Hibbett D.S."/>
            <person name="Nagy L.G."/>
        </authorList>
    </citation>
    <scope>NUCLEOTIDE SEQUENCE [LARGE SCALE GENOMIC DNA]</scope>
    <source>
        <strain evidence="7 8">CBS 962.96</strain>
    </source>
</reference>
<keyword evidence="3" id="KW-0223">Dioxygenase</keyword>
<dbReference type="EMBL" id="ML179222">
    <property type="protein sequence ID" value="THU94503.1"/>
    <property type="molecule type" value="Genomic_DNA"/>
</dbReference>
<proteinExistence type="predicted"/>